<accession>A0ABR2DEE8</accession>
<evidence type="ECO:0000313" key="5">
    <source>
        <dbReference type="Proteomes" id="UP001472677"/>
    </source>
</evidence>
<reference evidence="4 5" key="1">
    <citation type="journal article" date="2024" name="G3 (Bethesda)">
        <title>Genome assembly of Hibiscus sabdariffa L. provides insights into metabolisms of medicinal natural products.</title>
        <authorList>
            <person name="Kim T."/>
        </authorList>
    </citation>
    <scope>NUCLEOTIDE SEQUENCE [LARGE SCALE GENOMIC DNA]</scope>
    <source>
        <strain evidence="4">TK-2024</strain>
        <tissue evidence="4">Old leaves</tissue>
    </source>
</reference>
<organism evidence="4 5">
    <name type="scientific">Hibiscus sabdariffa</name>
    <name type="common">roselle</name>
    <dbReference type="NCBI Taxonomy" id="183260"/>
    <lineage>
        <taxon>Eukaryota</taxon>
        <taxon>Viridiplantae</taxon>
        <taxon>Streptophyta</taxon>
        <taxon>Embryophyta</taxon>
        <taxon>Tracheophyta</taxon>
        <taxon>Spermatophyta</taxon>
        <taxon>Magnoliopsida</taxon>
        <taxon>eudicotyledons</taxon>
        <taxon>Gunneridae</taxon>
        <taxon>Pentapetalae</taxon>
        <taxon>rosids</taxon>
        <taxon>malvids</taxon>
        <taxon>Malvales</taxon>
        <taxon>Malvaceae</taxon>
        <taxon>Malvoideae</taxon>
        <taxon>Hibiscus</taxon>
    </lineage>
</organism>
<dbReference type="InterPro" id="IPR023213">
    <property type="entry name" value="CAT-like_dom_sf"/>
</dbReference>
<dbReference type="Pfam" id="PF02458">
    <property type="entry name" value="Transferase"/>
    <property type="match status" value="2"/>
</dbReference>
<keyword evidence="2" id="KW-0808">Transferase</keyword>
<dbReference type="PANTHER" id="PTHR31623:SF46">
    <property type="entry name" value="VINORINE SYNTHASE-LIKE"/>
    <property type="match status" value="1"/>
</dbReference>
<keyword evidence="5" id="KW-1185">Reference proteome</keyword>
<comment type="similarity">
    <text evidence="1">Belongs to the plant acyltransferase family.</text>
</comment>
<dbReference type="Proteomes" id="UP001472677">
    <property type="component" value="Unassembled WGS sequence"/>
</dbReference>
<sequence length="767" mass="86009">MNLNVEVISEETVKPFSPTADGLRHRLSFLDQLSPSHYNHLVYFYPKTCDTEADKITISNRLKHSVSNALTYFYPLAGRITEDQLFVDCNDGGIPFVRVRVTCQLADVLNNLVPEELNKLLPFEVHSVNEALAGIQFNVFECGGVAIGVCISHKIGDALSFFSFVKTWAAVARGETELIAVPDFESASLFPPQYVSEFKQRIRPSEKEQIRTKRFVFGAAEVEEIGRKYSENSNQTRPTRVEALSAFIWEHLTTARGAKSTLDTLFTITHLVNIRSRIEPPLPESSFGNLYSLALTIPSTESDIVIQIRDSIKAVNSEYVKKIQGSGDLGIKNLAIFMDAVNGDGIEAWITLDKEEMAKFGSDEGMLSYVSRKAFNYLTPSLYNHLVYFYPKICDSYADKLTIPDRLKHSISNALVYFYPLAGRMMEDQSFVDCNDEGIPFVEARVKCQLSDVLNNPVPKELNKLLPFEIHGVKQLLLGVQFNVFDCGGIGVGVCVSHKIGDALSFFSFVKTWAAIARGETKFIAPNFESALLFPPRDLPGYAPRINSLKKDQPMTKRFVFGATKVEEIKRKYADNSNQIRPTRVEALSVFIWQRLLTAVGARSTSAKSFLITHMVNIRTRIEPPLPESLFGNICGFALTFPSKDNNIVTQMRDSIKAVNNEYLKKLQDGYNHFERFREIAATYGEGEIVPFAVTSLCRFPMYEADFGWGKPIWAASGDREINNTAVFLDTVTGDGIEAWVTINEEEMAKLDSDEELLAYVDAPNIL</sequence>
<evidence type="ECO:0000256" key="2">
    <source>
        <dbReference type="ARBA" id="ARBA00022679"/>
    </source>
</evidence>
<dbReference type="PANTHER" id="PTHR31623">
    <property type="entry name" value="F21J9.9"/>
    <property type="match status" value="1"/>
</dbReference>
<keyword evidence="3" id="KW-0012">Acyltransferase</keyword>
<name>A0ABR2DEE8_9ROSI</name>
<gene>
    <name evidence="4" type="ORF">V6N12_043471</name>
</gene>
<evidence type="ECO:0000313" key="4">
    <source>
        <dbReference type="EMBL" id="KAK8537305.1"/>
    </source>
</evidence>
<evidence type="ECO:0000256" key="3">
    <source>
        <dbReference type="ARBA" id="ARBA00023315"/>
    </source>
</evidence>
<evidence type="ECO:0008006" key="6">
    <source>
        <dbReference type="Google" id="ProtNLM"/>
    </source>
</evidence>
<comment type="caution">
    <text evidence="4">The sequence shown here is derived from an EMBL/GenBank/DDBJ whole genome shotgun (WGS) entry which is preliminary data.</text>
</comment>
<protein>
    <recommendedName>
        <fullName evidence="6">Transferase</fullName>
    </recommendedName>
</protein>
<evidence type="ECO:0000256" key="1">
    <source>
        <dbReference type="ARBA" id="ARBA00009861"/>
    </source>
</evidence>
<proteinExistence type="inferred from homology"/>
<dbReference type="Gene3D" id="3.30.559.10">
    <property type="entry name" value="Chloramphenicol acetyltransferase-like domain"/>
    <property type="match status" value="5"/>
</dbReference>
<dbReference type="EMBL" id="JBBPBM010000028">
    <property type="protein sequence ID" value="KAK8537305.1"/>
    <property type="molecule type" value="Genomic_DNA"/>
</dbReference>